<dbReference type="PRINTS" id="PR01438">
    <property type="entry name" value="UNVRSLSTRESS"/>
</dbReference>
<dbReference type="EMBL" id="WMEY01000004">
    <property type="protein sequence ID" value="MYL64638.1"/>
    <property type="molecule type" value="Genomic_DNA"/>
</dbReference>
<feature type="domain" description="UspA" evidence="2">
    <location>
        <begin position="4"/>
        <end position="144"/>
    </location>
</feature>
<dbReference type="PANTHER" id="PTHR46268:SF6">
    <property type="entry name" value="UNIVERSAL STRESS PROTEIN UP12"/>
    <property type="match status" value="1"/>
</dbReference>
<organism evidence="3 4">
    <name type="scientific">Guptibacillus hwajinpoensis</name>
    <dbReference type="NCBI Taxonomy" id="208199"/>
    <lineage>
        <taxon>Bacteria</taxon>
        <taxon>Bacillati</taxon>
        <taxon>Bacillota</taxon>
        <taxon>Bacilli</taxon>
        <taxon>Bacillales</taxon>
        <taxon>Guptibacillaceae</taxon>
        <taxon>Guptibacillus</taxon>
    </lineage>
</organism>
<accession>A0A845F1K2</accession>
<evidence type="ECO:0000256" key="1">
    <source>
        <dbReference type="ARBA" id="ARBA00008791"/>
    </source>
</evidence>
<dbReference type="AlphaFoldDB" id="A0A845F1K2"/>
<reference evidence="3 4" key="1">
    <citation type="submission" date="2019-11" db="EMBL/GenBank/DDBJ databases">
        <title>Genome sequences of 17 halophilic strains isolated from different environments.</title>
        <authorList>
            <person name="Furrow R.E."/>
        </authorList>
    </citation>
    <scope>NUCLEOTIDE SEQUENCE [LARGE SCALE GENOMIC DNA]</scope>
    <source>
        <strain evidence="3 4">22506_14_FS</strain>
    </source>
</reference>
<evidence type="ECO:0000313" key="3">
    <source>
        <dbReference type="EMBL" id="MYL64638.1"/>
    </source>
</evidence>
<dbReference type="InterPro" id="IPR014729">
    <property type="entry name" value="Rossmann-like_a/b/a_fold"/>
</dbReference>
<dbReference type="InterPro" id="IPR006015">
    <property type="entry name" value="Universal_stress_UspA"/>
</dbReference>
<name>A0A845F1K2_9BACL</name>
<dbReference type="Pfam" id="PF00582">
    <property type="entry name" value="Usp"/>
    <property type="match status" value="1"/>
</dbReference>
<protein>
    <submittedName>
        <fullName evidence="3">Universal stress protein</fullName>
    </submittedName>
</protein>
<dbReference type="PANTHER" id="PTHR46268">
    <property type="entry name" value="STRESS RESPONSE PROTEIN NHAX"/>
    <property type="match status" value="1"/>
</dbReference>
<sequence length="144" mass="15851">MKKYNKILVAFDGSDLSVKALNEAIAMAKENEAMEIDVVTALNPTAQISSAVVYASILNELRKEAVDLLKGISEKLDVQLPNHKVKTMVLEGNPGNEIVKYADDHDRNLIIMGSRGLNGLREWFLGSVSHAVLQRSHCPVLIIK</sequence>
<dbReference type="CDD" id="cd00293">
    <property type="entry name" value="USP-like"/>
    <property type="match status" value="1"/>
</dbReference>
<evidence type="ECO:0000259" key="2">
    <source>
        <dbReference type="Pfam" id="PF00582"/>
    </source>
</evidence>
<dbReference type="RefSeq" id="WP_160920060.1">
    <property type="nucleotide sequence ID" value="NZ_WMEY01000004.1"/>
</dbReference>
<comment type="caution">
    <text evidence="3">The sequence shown here is derived from an EMBL/GenBank/DDBJ whole genome shotgun (WGS) entry which is preliminary data.</text>
</comment>
<dbReference type="InterPro" id="IPR006016">
    <property type="entry name" value="UspA"/>
</dbReference>
<comment type="similarity">
    <text evidence="1">Belongs to the universal stress protein A family.</text>
</comment>
<proteinExistence type="inferred from homology"/>
<dbReference type="Proteomes" id="UP000447833">
    <property type="component" value="Unassembled WGS sequence"/>
</dbReference>
<gene>
    <name evidence="3" type="ORF">GLW07_14870</name>
</gene>
<dbReference type="Gene3D" id="3.40.50.620">
    <property type="entry name" value="HUPs"/>
    <property type="match status" value="1"/>
</dbReference>
<dbReference type="SUPFAM" id="SSF52402">
    <property type="entry name" value="Adenine nucleotide alpha hydrolases-like"/>
    <property type="match status" value="1"/>
</dbReference>
<evidence type="ECO:0000313" key="4">
    <source>
        <dbReference type="Proteomes" id="UP000447833"/>
    </source>
</evidence>